<dbReference type="Ensembl" id="ENSOANT00000058895.1">
    <property type="protein sequence ID" value="ENSOANP00000034273.1"/>
    <property type="gene ID" value="ENSOANG00000040982.1"/>
</dbReference>
<protein>
    <recommendedName>
        <fullName evidence="11">Olfactory receptor</fullName>
    </recommendedName>
</protein>
<name>A0A6I8MZQ5_ORNAN</name>
<accession>A0A6I8MZQ5</accession>
<dbReference type="GO" id="GO:0005886">
    <property type="term" value="C:plasma membrane"/>
    <property type="evidence" value="ECO:0007669"/>
    <property type="project" value="UniProtKB-SubCell"/>
</dbReference>
<comment type="subcellular location">
    <subcellularLocation>
        <location evidence="1 11">Cell membrane</location>
        <topology evidence="1 11">Multi-pass membrane protein</topology>
    </subcellularLocation>
</comment>
<dbReference type="InterPro" id="IPR000276">
    <property type="entry name" value="GPCR_Rhodpsn"/>
</dbReference>
<evidence type="ECO:0000256" key="1">
    <source>
        <dbReference type="ARBA" id="ARBA00004651"/>
    </source>
</evidence>
<dbReference type="PROSITE" id="PS50262">
    <property type="entry name" value="G_PROTEIN_RECEP_F1_2"/>
    <property type="match status" value="1"/>
</dbReference>
<keyword evidence="14" id="KW-1185">Reference proteome</keyword>
<dbReference type="FunCoup" id="A0A6I8MZQ5">
    <property type="interactions" value="171"/>
</dbReference>
<evidence type="ECO:0000259" key="12">
    <source>
        <dbReference type="PROSITE" id="PS50262"/>
    </source>
</evidence>
<dbReference type="GO" id="GO:0004984">
    <property type="term" value="F:olfactory receptor activity"/>
    <property type="evidence" value="ECO:0000318"/>
    <property type="project" value="GO_Central"/>
</dbReference>
<evidence type="ECO:0000256" key="6">
    <source>
        <dbReference type="ARBA" id="ARBA00023040"/>
    </source>
</evidence>
<keyword evidence="11" id="KW-0716">Sensory transduction</keyword>
<evidence type="ECO:0000256" key="7">
    <source>
        <dbReference type="ARBA" id="ARBA00023136"/>
    </source>
</evidence>
<gene>
    <name evidence="13" type="primary">LOC100086512</name>
</gene>
<dbReference type="Pfam" id="PF13853">
    <property type="entry name" value="7tm_4"/>
    <property type="match status" value="1"/>
</dbReference>
<keyword evidence="7 11" id="KW-0472">Membrane</keyword>
<feature type="transmembrane region" description="Helical" evidence="11">
    <location>
        <begin position="197"/>
        <end position="219"/>
    </location>
</feature>
<dbReference type="InterPro" id="IPR047132">
    <property type="entry name" value="Olfact_rcpt_6C-like"/>
</dbReference>
<keyword evidence="9 10" id="KW-0807">Transducer</keyword>
<keyword evidence="3 10" id="KW-0812">Transmembrane</keyword>
<proteinExistence type="inferred from homology"/>
<evidence type="ECO:0000256" key="2">
    <source>
        <dbReference type="ARBA" id="ARBA00022475"/>
    </source>
</evidence>
<dbReference type="GO" id="GO:0004930">
    <property type="term" value="F:G protein-coupled receptor activity"/>
    <property type="evidence" value="ECO:0007669"/>
    <property type="project" value="UniProtKB-KW"/>
</dbReference>
<evidence type="ECO:0000256" key="11">
    <source>
        <dbReference type="RuleBase" id="RU363047"/>
    </source>
</evidence>
<evidence type="ECO:0000256" key="3">
    <source>
        <dbReference type="ARBA" id="ARBA00022692"/>
    </source>
</evidence>
<dbReference type="Proteomes" id="UP000002279">
    <property type="component" value="Chromosome 10"/>
</dbReference>
<dbReference type="FunFam" id="1.20.1070.10:FF:000013">
    <property type="entry name" value="Olfactory receptor"/>
    <property type="match status" value="1"/>
</dbReference>
<dbReference type="PRINTS" id="PR00237">
    <property type="entry name" value="GPCRRHODOPSN"/>
</dbReference>
<dbReference type="PROSITE" id="PS00237">
    <property type="entry name" value="G_PROTEIN_RECEP_F1_1"/>
    <property type="match status" value="1"/>
</dbReference>
<comment type="similarity">
    <text evidence="10">Belongs to the G-protein coupled receptor 1 family.</text>
</comment>
<dbReference type="Gene3D" id="1.20.1070.10">
    <property type="entry name" value="Rhodopsin 7-helix transmembrane proteins"/>
    <property type="match status" value="1"/>
</dbReference>
<feature type="transmembrane region" description="Helical" evidence="11">
    <location>
        <begin position="135"/>
        <end position="159"/>
    </location>
</feature>
<evidence type="ECO:0000313" key="14">
    <source>
        <dbReference type="Proteomes" id="UP000002279"/>
    </source>
</evidence>
<evidence type="ECO:0000256" key="8">
    <source>
        <dbReference type="ARBA" id="ARBA00023170"/>
    </source>
</evidence>
<dbReference type="CDD" id="cd15912">
    <property type="entry name" value="7tmA_OR6C-like"/>
    <property type="match status" value="1"/>
</dbReference>
<sequence length="317" mass="35672">HHQPTMGNSTGVTEFILMGLTDDPHLQALLFFVLFLTYAVSITGNLTIITLTLLDSHLHTPMYFFLRSFSLLEIAFTSACIPRFLVTIVTGDRTISFSNCFTQLFFFIFLGVTEFFLLAAMSYDRYVAICRPLHYTTVMSGGFCALLVLCSFFSSYLIVFPPVMMIAQLDFCASNILNHFICDSSPMMGLSCTDTRFLEFMAFLLALGTLLVTLALMTASYTAIVRTILRLPSTQQRRKAFSTCSSHMVVVSITYGSCIFMYIKPSAKDRVELTKGIAVLNTSVAPMLNPFIYTLRNEQVKQAFRVLVHRIGFSFRK</sequence>
<organism evidence="13 14">
    <name type="scientific">Ornithorhynchus anatinus</name>
    <name type="common">Duckbill platypus</name>
    <dbReference type="NCBI Taxonomy" id="9258"/>
    <lineage>
        <taxon>Eukaryota</taxon>
        <taxon>Metazoa</taxon>
        <taxon>Chordata</taxon>
        <taxon>Craniata</taxon>
        <taxon>Vertebrata</taxon>
        <taxon>Euteleostomi</taxon>
        <taxon>Mammalia</taxon>
        <taxon>Monotremata</taxon>
        <taxon>Ornithorhynchidae</taxon>
        <taxon>Ornithorhynchus</taxon>
    </lineage>
</organism>
<evidence type="ECO:0000256" key="5">
    <source>
        <dbReference type="ARBA" id="ARBA00022989"/>
    </source>
</evidence>
<dbReference type="OMA" id="RKIMRNH"/>
<feature type="transmembrane region" description="Helical" evidence="11">
    <location>
        <begin position="240"/>
        <end position="263"/>
    </location>
</feature>
<reference evidence="13" key="2">
    <citation type="submission" date="2025-08" db="UniProtKB">
        <authorList>
            <consortium name="Ensembl"/>
        </authorList>
    </citation>
    <scope>IDENTIFICATION</scope>
    <source>
        <strain evidence="13">Glennie</strain>
    </source>
</reference>
<reference evidence="13" key="3">
    <citation type="submission" date="2025-09" db="UniProtKB">
        <authorList>
            <consortium name="Ensembl"/>
        </authorList>
    </citation>
    <scope>IDENTIFICATION</scope>
    <source>
        <strain evidence="13">Glennie</strain>
    </source>
</reference>
<dbReference type="PANTHER" id="PTHR26454:SF18">
    <property type="entry name" value="OLFACTORY RECEPTOR 6C76"/>
    <property type="match status" value="1"/>
</dbReference>
<keyword evidence="5 11" id="KW-1133">Transmembrane helix</keyword>
<dbReference type="GeneTree" id="ENSGT01140000282532"/>
<evidence type="ECO:0000256" key="10">
    <source>
        <dbReference type="RuleBase" id="RU000688"/>
    </source>
</evidence>
<feature type="transmembrane region" description="Helical" evidence="11">
    <location>
        <begin position="64"/>
        <end position="84"/>
    </location>
</feature>
<evidence type="ECO:0000256" key="9">
    <source>
        <dbReference type="ARBA" id="ARBA00023224"/>
    </source>
</evidence>
<dbReference type="SUPFAM" id="SSF81321">
    <property type="entry name" value="Family A G protein-coupled receptor-like"/>
    <property type="match status" value="1"/>
</dbReference>
<keyword evidence="6 10" id="KW-0297">G-protein coupled receptor</keyword>
<dbReference type="InterPro" id="IPR000725">
    <property type="entry name" value="Olfact_rcpt"/>
</dbReference>
<evidence type="ECO:0000313" key="13">
    <source>
        <dbReference type="Ensembl" id="ENSOANP00000034273.1"/>
    </source>
</evidence>
<dbReference type="PANTHER" id="PTHR26454">
    <property type="entry name" value="OLFACTORY RECEPTOR"/>
    <property type="match status" value="1"/>
</dbReference>
<keyword evidence="8 10" id="KW-0675">Receptor</keyword>
<feature type="domain" description="G-protein coupled receptors family 1 profile" evidence="12">
    <location>
        <begin position="44"/>
        <end position="293"/>
    </location>
</feature>
<keyword evidence="4 11" id="KW-0552">Olfaction</keyword>
<feature type="transmembrane region" description="Helical" evidence="11">
    <location>
        <begin position="275"/>
        <end position="295"/>
    </location>
</feature>
<feature type="transmembrane region" description="Helical" evidence="11">
    <location>
        <begin position="28"/>
        <end position="52"/>
    </location>
</feature>
<dbReference type="InParanoid" id="A0A6I8MZQ5"/>
<dbReference type="InterPro" id="IPR017452">
    <property type="entry name" value="GPCR_Rhodpsn_7TM"/>
</dbReference>
<feature type="transmembrane region" description="Helical" evidence="11">
    <location>
        <begin position="104"/>
        <end position="123"/>
    </location>
</feature>
<evidence type="ECO:0000256" key="4">
    <source>
        <dbReference type="ARBA" id="ARBA00022725"/>
    </source>
</evidence>
<keyword evidence="2 11" id="KW-1003">Cell membrane</keyword>
<dbReference type="PRINTS" id="PR00245">
    <property type="entry name" value="OLFACTORYR"/>
</dbReference>
<reference evidence="13 14" key="1">
    <citation type="journal article" date="2008" name="Nature">
        <title>Genome analysis of the platypus reveals unique signatures of evolution.</title>
        <authorList>
            <person name="Warren W.C."/>
            <person name="Hillier L.W."/>
            <person name="Marshall Graves J.A."/>
            <person name="Birney E."/>
            <person name="Ponting C.P."/>
            <person name="Grutzner F."/>
            <person name="Belov K."/>
            <person name="Miller W."/>
            <person name="Clarke L."/>
            <person name="Chinwalla A.T."/>
            <person name="Yang S.P."/>
            <person name="Heger A."/>
            <person name="Locke D.P."/>
            <person name="Miethke P."/>
            <person name="Waters P.D."/>
            <person name="Veyrunes F."/>
            <person name="Fulton L."/>
            <person name="Fulton B."/>
            <person name="Graves T."/>
            <person name="Wallis J."/>
            <person name="Puente X.S."/>
            <person name="Lopez-Otin C."/>
            <person name="Ordonez G.R."/>
            <person name="Eichler E.E."/>
            <person name="Chen L."/>
            <person name="Cheng Z."/>
            <person name="Deakin J.E."/>
            <person name="Alsop A."/>
            <person name="Thompson K."/>
            <person name="Kirby P."/>
            <person name="Papenfuss A.T."/>
            <person name="Wakefield M.J."/>
            <person name="Olender T."/>
            <person name="Lancet D."/>
            <person name="Huttley G.A."/>
            <person name="Smit A.F."/>
            <person name="Pask A."/>
            <person name="Temple-Smith P."/>
            <person name="Batzer M.A."/>
            <person name="Walker J.A."/>
            <person name="Konkel M.K."/>
            <person name="Harris R.S."/>
            <person name="Whittington C.M."/>
            <person name="Wong E.S."/>
            <person name="Gemmell N.J."/>
            <person name="Buschiazzo E."/>
            <person name="Vargas Jentzsch I.M."/>
            <person name="Merkel A."/>
            <person name="Schmitz J."/>
            <person name="Zemann A."/>
            <person name="Churakov G."/>
            <person name="Kriegs J.O."/>
            <person name="Brosius J."/>
            <person name="Murchison E.P."/>
            <person name="Sachidanandam R."/>
            <person name="Smith C."/>
            <person name="Hannon G.J."/>
            <person name="Tsend-Ayush E."/>
            <person name="McMillan D."/>
            <person name="Attenborough R."/>
            <person name="Rens W."/>
            <person name="Ferguson-Smith M."/>
            <person name="Lefevre C.M."/>
            <person name="Sharp J.A."/>
            <person name="Nicholas K.R."/>
            <person name="Ray D.A."/>
            <person name="Kube M."/>
            <person name="Reinhardt R."/>
            <person name="Pringle T.H."/>
            <person name="Taylor J."/>
            <person name="Jones R.C."/>
            <person name="Nixon B."/>
            <person name="Dacheux J.L."/>
            <person name="Niwa H."/>
            <person name="Sekita Y."/>
            <person name="Huang X."/>
            <person name="Stark A."/>
            <person name="Kheradpour P."/>
            <person name="Kellis M."/>
            <person name="Flicek P."/>
            <person name="Chen Y."/>
            <person name="Webber C."/>
            <person name="Hardison R."/>
            <person name="Nelson J."/>
            <person name="Hallsworth-Pepin K."/>
            <person name="Delehaunty K."/>
            <person name="Markovic C."/>
            <person name="Minx P."/>
            <person name="Feng Y."/>
            <person name="Kremitzki C."/>
            <person name="Mitreva M."/>
            <person name="Glasscock J."/>
            <person name="Wylie T."/>
            <person name="Wohldmann P."/>
            <person name="Thiru P."/>
            <person name="Nhan M.N."/>
            <person name="Pohl C.S."/>
            <person name="Smith S.M."/>
            <person name="Hou S."/>
            <person name="Nefedov M."/>
            <person name="de Jong P.J."/>
            <person name="Renfree M.B."/>
            <person name="Mardis E.R."/>
            <person name="Wilson R.K."/>
        </authorList>
    </citation>
    <scope>NUCLEOTIDE SEQUENCE [LARGE SCALE GENOMIC DNA]</scope>
    <source>
        <strain evidence="13 14">Glennie</strain>
    </source>
</reference>
<dbReference type="AlphaFoldDB" id="A0A6I8MZQ5"/>